<protein>
    <submittedName>
        <fullName evidence="6">MurR/RpiR family transcriptional regulator</fullName>
    </submittedName>
</protein>
<feature type="domain" description="SIS" evidence="5">
    <location>
        <begin position="134"/>
        <end position="274"/>
    </location>
</feature>
<dbReference type="InterPro" id="IPR009057">
    <property type="entry name" value="Homeodomain-like_sf"/>
</dbReference>
<evidence type="ECO:0000256" key="3">
    <source>
        <dbReference type="ARBA" id="ARBA00023163"/>
    </source>
</evidence>
<dbReference type="PROSITE" id="PS51464">
    <property type="entry name" value="SIS"/>
    <property type="match status" value="1"/>
</dbReference>
<dbReference type="InterPro" id="IPR046348">
    <property type="entry name" value="SIS_dom_sf"/>
</dbReference>
<dbReference type="InterPro" id="IPR035472">
    <property type="entry name" value="RpiR-like_SIS"/>
</dbReference>
<dbReference type="PROSITE" id="PS51071">
    <property type="entry name" value="HTH_RPIR"/>
    <property type="match status" value="1"/>
</dbReference>
<dbReference type="GO" id="GO:1901135">
    <property type="term" value="P:carbohydrate derivative metabolic process"/>
    <property type="evidence" value="ECO:0007669"/>
    <property type="project" value="InterPro"/>
</dbReference>
<feature type="domain" description="HTH rpiR-type" evidence="4">
    <location>
        <begin position="15"/>
        <end position="91"/>
    </location>
</feature>
<dbReference type="InterPro" id="IPR001347">
    <property type="entry name" value="SIS_dom"/>
</dbReference>
<dbReference type="InterPro" id="IPR036388">
    <property type="entry name" value="WH-like_DNA-bd_sf"/>
</dbReference>
<accession>A0A9X5H4L6</accession>
<dbReference type="EMBL" id="VIRB01000061">
    <property type="protein sequence ID" value="NDO68902.1"/>
    <property type="molecule type" value="Genomic_DNA"/>
</dbReference>
<dbReference type="GO" id="GO:0097367">
    <property type="term" value="F:carbohydrate derivative binding"/>
    <property type="evidence" value="ECO:0007669"/>
    <property type="project" value="InterPro"/>
</dbReference>
<organism evidence="6 7">
    <name type="scientific">Schaedlerella arabinosiphila</name>
    <dbReference type="NCBI Taxonomy" id="2044587"/>
    <lineage>
        <taxon>Bacteria</taxon>
        <taxon>Bacillati</taxon>
        <taxon>Bacillota</taxon>
        <taxon>Clostridia</taxon>
        <taxon>Lachnospirales</taxon>
        <taxon>Lachnospiraceae</taxon>
        <taxon>Schaedlerella</taxon>
    </lineage>
</organism>
<dbReference type="SUPFAM" id="SSF46689">
    <property type="entry name" value="Homeodomain-like"/>
    <property type="match status" value="1"/>
</dbReference>
<dbReference type="OrthoDB" id="3684496at2"/>
<dbReference type="PANTHER" id="PTHR30514">
    <property type="entry name" value="GLUCOKINASE"/>
    <property type="match status" value="1"/>
</dbReference>
<reference evidence="6 7" key="1">
    <citation type="submission" date="2019-07" db="EMBL/GenBank/DDBJ databases">
        <title>Draft genome sequences of 15 bacterial species constituting the stable defined intestinal microbiota of the GM15 gnotobiotic mouse model.</title>
        <authorList>
            <person name="Elie C."/>
            <person name="Mathieu A."/>
            <person name="Saliou A."/>
            <person name="Darnaud M."/>
            <person name="Leulier F."/>
            <person name="Tamellini A."/>
        </authorList>
    </citation>
    <scope>NUCLEOTIDE SEQUENCE [LARGE SCALE GENOMIC DNA]</scope>
    <source>
        <strain evidence="7">ASF 502</strain>
    </source>
</reference>
<evidence type="ECO:0000259" key="4">
    <source>
        <dbReference type="PROSITE" id="PS51071"/>
    </source>
</evidence>
<dbReference type="GO" id="GO:0003677">
    <property type="term" value="F:DNA binding"/>
    <property type="evidence" value="ECO:0007669"/>
    <property type="project" value="UniProtKB-KW"/>
</dbReference>
<keyword evidence="3" id="KW-0804">Transcription</keyword>
<evidence type="ECO:0000256" key="2">
    <source>
        <dbReference type="ARBA" id="ARBA00023125"/>
    </source>
</evidence>
<dbReference type="RefSeq" id="WP_004072623.1">
    <property type="nucleotide sequence ID" value="NZ_VIRB01000061.1"/>
</dbReference>
<dbReference type="GO" id="GO:0003700">
    <property type="term" value="F:DNA-binding transcription factor activity"/>
    <property type="evidence" value="ECO:0007669"/>
    <property type="project" value="InterPro"/>
</dbReference>
<evidence type="ECO:0000259" key="5">
    <source>
        <dbReference type="PROSITE" id="PS51464"/>
    </source>
</evidence>
<keyword evidence="2" id="KW-0238">DNA-binding</keyword>
<comment type="caution">
    <text evidence="6">The sequence shown here is derived from an EMBL/GenBank/DDBJ whole genome shotgun (WGS) entry which is preliminary data.</text>
</comment>
<dbReference type="InterPro" id="IPR000281">
    <property type="entry name" value="HTH_RpiR"/>
</dbReference>
<dbReference type="Pfam" id="PF01418">
    <property type="entry name" value="HTH_6"/>
    <property type="match status" value="1"/>
</dbReference>
<dbReference type="Pfam" id="PF01380">
    <property type="entry name" value="SIS"/>
    <property type="match status" value="1"/>
</dbReference>
<sequence>MSRLVMEAKDTGISHQCLIKFQFIYNNLKSAERKAADFCLKNPEVITNSTIGEAAAQIGCSEATLVRLARHLGYNGYPELRENILLKECDDVTAFVNVSASDSVYSIASNVFNSCILYLQDSLQAIDEECLESAADLLMKANRFLFVATGDAHFAAASGAQKFTRLGFPTCSSSDFDSQLLALSQMDENDVVICISHSGRTRNVCSLAKFAHEKGVKVISITNFPVSPLAKSSDIILLTASFAYDMMDEIIAKRVPALCILDVLYIFLLVKRQDYDRQALERTKEYLLFNKS</sequence>
<evidence type="ECO:0000313" key="6">
    <source>
        <dbReference type="EMBL" id="NDO68902.1"/>
    </source>
</evidence>
<dbReference type="Gene3D" id="1.10.10.10">
    <property type="entry name" value="Winged helix-like DNA-binding domain superfamily/Winged helix DNA-binding domain"/>
    <property type="match status" value="1"/>
</dbReference>
<proteinExistence type="predicted"/>
<dbReference type="AlphaFoldDB" id="A0A9X5H4L6"/>
<keyword evidence="1" id="KW-0805">Transcription regulation</keyword>
<gene>
    <name evidence="6" type="ORF">FMM80_09500</name>
</gene>
<dbReference type="PANTHER" id="PTHR30514:SF1">
    <property type="entry name" value="HTH-TYPE TRANSCRIPTIONAL REGULATOR HEXR-RELATED"/>
    <property type="match status" value="1"/>
</dbReference>
<evidence type="ECO:0000256" key="1">
    <source>
        <dbReference type="ARBA" id="ARBA00023015"/>
    </source>
</evidence>
<dbReference type="CDD" id="cd05013">
    <property type="entry name" value="SIS_RpiR"/>
    <property type="match status" value="1"/>
</dbReference>
<evidence type="ECO:0000313" key="7">
    <source>
        <dbReference type="Proteomes" id="UP000474104"/>
    </source>
</evidence>
<dbReference type="Gene3D" id="3.40.50.10490">
    <property type="entry name" value="Glucose-6-phosphate isomerase like protein, domain 1"/>
    <property type="match status" value="1"/>
</dbReference>
<dbReference type="SUPFAM" id="SSF53697">
    <property type="entry name" value="SIS domain"/>
    <property type="match status" value="1"/>
</dbReference>
<dbReference type="Proteomes" id="UP000474104">
    <property type="component" value="Unassembled WGS sequence"/>
</dbReference>
<dbReference type="InterPro" id="IPR047640">
    <property type="entry name" value="RpiR-like"/>
</dbReference>
<name>A0A9X5H4L6_9FIRM</name>